<feature type="transmembrane region" description="Helical" evidence="1">
    <location>
        <begin position="75"/>
        <end position="98"/>
    </location>
</feature>
<keyword evidence="1" id="KW-0472">Membrane</keyword>
<feature type="transmembrane region" description="Helical" evidence="1">
    <location>
        <begin position="21"/>
        <end position="38"/>
    </location>
</feature>
<sequence>MRRQRRSRRGYSGKKPTIAPFLLAAVLAAAALLIELFVNAGIRFIALPLLALAVVCAVYGLSLRCEPGLGRAVRIVLVAVLAASLVFFAVLEGVIIAGSRTELKGEPQVVVVLGAQVKQSGPAALLRDRLETAAEYLKEHPELPVVVSGGQGRDEPTTEALAMRDYLAARGIEAERIWMEDESHNTSENLLNTRALLEGKGYEMDDTHLLVVSNGFHLTRVRMLAERYGLEISTLAAPATDLPAKVSSYVRELPAVVKSFLFD</sequence>
<comment type="caution">
    <text evidence="3">The sequence shown here is derived from an EMBL/GenBank/DDBJ whole genome shotgun (WGS) entry which is preliminary data.</text>
</comment>
<dbReference type="InterPro" id="IPR003848">
    <property type="entry name" value="DUF218"/>
</dbReference>
<dbReference type="CDD" id="cd06259">
    <property type="entry name" value="YdcF-like"/>
    <property type="match status" value="1"/>
</dbReference>
<keyword evidence="1" id="KW-1133">Transmembrane helix</keyword>
<dbReference type="InterPro" id="IPR014729">
    <property type="entry name" value="Rossmann-like_a/b/a_fold"/>
</dbReference>
<dbReference type="Gene3D" id="3.40.50.620">
    <property type="entry name" value="HUPs"/>
    <property type="match status" value="1"/>
</dbReference>
<dbReference type="RefSeq" id="WP_186919645.1">
    <property type="nucleotide sequence ID" value="NZ_JACOPQ010000010.1"/>
</dbReference>
<dbReference type="InterPro" id="IPR051599">
    <property type="entry name" value="Cell_Envelope_Assoc"/>
</dbReference>
<evidence type="ECO:0000313" key="3">
    <source>
        <dbReference type="EMBL" id="MBC5737832.1"/>
    </source>
</evidence>
<reference evidence="3" key="1">
    <citation type="submission" date="2020-08" db="EMBL/GenBank/DDBJ databases">
        <title>Genome public.</title>
        <authorList>
            <person name="Liu C."/>
            <person name="Sun Q."/>
        </authorList>
    </citation>
    <scope>NUCLEOTIDE SEQUENCE</scope>
    <source>
        <strain evidence="3">NSJ-52</strain>
    </source>
</reference>
<keyword evidence="1" id="KW-0812">Transmembrane</keyword>
<evidence type="ECO:0000256" key="1">
    <source>
        <dbReference type="SAM" id="Phobius"/>
    </source>
</evidence>
<keyword evidence="4" id="KW-1185">Reference proteome</keyword>
<dbReference type="Proteomes" id="UP000607645">
    <property type="component" value="Unassembled WGS sequence"/>
</dbReference>
<dbReference type="GO" id="GO:0043164">
    <property type="term" value="P:Gram-negative-bacterium-type cell wall biogenesis"/>
    <property type="evidence" value="ECO:0007669"/>
    <property type="project" value="TreeGrafter"/>
</dbReference>
<organism evidence="3 4">
    <name type="scientific">Lawsonibacter faecis</name>
    <dbReference type="NCBI Taxonomy" id="2763052"/>
    <lineage>
        <taxon>Bacteria</taxon>
        <taxon>Bacillati</taxon>
        <taxon>Bacillota</taxon>
        <taxon>Clostridia</taxon>
        <taxon>Eubacteriales</taxon>
        <taxon>Oscillospiraceae</taxon>
        <taxon>Lawsonibacter</taxon>
    </lineage>
</organism>
<dbReference type="PANTHER" id="PTHR30336">
    <property type="entry name" value="INNER MEMBRANE PROTEIN, PROBABLE PERMEASE"/>
    <property type="match status" value="1"/>
</dbReference>
<gene>
    <name evidence="3" type="ORF">H8S62_12525</name>
</gene>
<dbReference type="AlphaFoldDB" id="A0A8J6JM65"/>
<proteinExistence type="predicted"/>
<dbReference type="Pfam" id="PF02698">
    <property type="entry name" value="DUF218"/>
    <property type="match status" value="1"/>
</dbReference>
<evidence type="ECO:0000313" key="4">
    <source>
        <dbReference type="Proteomes" id="UP000607645"/>
    </source>
</evidence>
<accession>A0A8J6JM65</accession>
<protein>
    <submittedName>
        <fullName evidence="3">YdcF family protein</fullName>
    </submittedName>
</protein>
<dbReference type="GO" id="GO:0005886">
    <property type="term" value="C:plasma membrane"/>
    <property type="evidence" value="ECO:0007669"/>
    <property type="project" value="TreeGrafter"/>
</dbReference>
<dbReference type="EMBL" id="JACOPQ010000010">
    <property type="protein sequence ID" value="MBC5737832.1"/>
    <property type="molecule type" value="Genomic_DNA"/>
</dbReference>
<dbReference type="GO" id="GO:0000270">
    <property type="term" value="P:peptidoglycan metabolic process"/>
    <property type="evidence" value="ECO:0007669"/>
    <property type="project" value="TreeGrafter"/>
</dbReference>
<name>A0A8J6JM65_9FIRM</name>
<feature type="domain" description="DUF218" evidence="2">
    <location>
        <begin position="108"/>
        <end position="243"/>
    </location>
</feature>
<feature type="transmembrane region" description="Helical" evidence="1">
    <location>
        <begin position="44"/>
        <end position="63"/>
    </location>
</feature>
<dbReference type="PANTHER" id="PTHR30336:SF4">
    <property type="entry name" value="ENVELOPE BIOGENESIS FACTOR ELYC"/>
    <property type="match status" value="1"/>
</dbReference>
<evidence type="ECO:0000259" key="2">
    <source>
        <dbReference type="Pfam" id="PF02698"/>
    </source>
</evidence>